<dbReference type="Gene3D" id="3.10.50.40">
    <property type="match status" value="1"/>
</dbReference>
<dbReference type="PANTHER" id="PTHR47245">
    <property type="entry name" value="PEPTIDYLPROLYL ISOMERASE"/>
    <property type="match status" value="1"/>
</dbReference>
<comment type="catalytic activity">
    <reaction evidence="1">
        <text>[protein]-peptidylproline (omega=180) = [protein]-peptidylproline (omega=0)</text>
        <dbReference type="Rhea" id="RHEA:16237"/>
        <dbReference type="Rhea" id="RHEA-COMP:10747"/>
        <dbReference type="Rhea" id="RHEA-COMP:10748"/>
        <dbReference type="ChEBI" id="CHEBI:83833"/>
        <dbReference type="ChEBI" id="CHEBI:83834"/>
        <dbReference type="EC" id="5.2.1.8"/>
    </reaction>
</comment>
<dbReference type="Proteomes" id="UP001243420">
    <property type="component" value="Chromosome"/>
</dbReference>
<evidence type="ECO:0000256" key="5">
    <source>
        <dbReference type="ARBA" id="ARBA00023110"/>
    </source>
</evidence>
<dbReference type="InterPro" id="IPR046357">
    <property type="entry name" value="PPIase_dom_sf"/>
</dbReference>
<dbReference type="Pfam" id="PF13616">
    <property type="entry name" value="Rotamase_3"/>
    <property type="match status" value="1"/>
</dbReference>
<feature type="domain" description="PpiC" evidence="10">
    <location>
        <begin position="129"/>
        <end position="218"/>
    </location>
</feature>
<name>A0ABY8L762_9RHOB</name>
<gene>
    <name evidence="11" type="ORF">P8627_09105</name>
</gene>
<feature type="signal peptide" evidence="9">
    <location>
        <begin position="1"/>
        <end position="20"/>
    </location>
</feature>
<evidence type="ECO:0000256" key="8">
    <source>
        <dbReference type="PROSITE-ProRule" id="PRU00278"/>
    </source>
</evidence>
<evidence type="ECO:0000256" key="6">
    <source>
        <dbReference type="ARBA" id="ARBA00030642"/>
    </source>
</evidence>
<evidence type="ECO:0000256" key="1">
    <source>
        <dbReference type="ARBA" id="ARBA00000971"/>
    </source>
</evidence>
<comment type="similarity">
    <text evidence="2">Belongs to the PpiC/parvulin rotamase family.</text>
</comment>
<sequence>MKRLMTGAATALALTAPAMAQDAGTVLATVNGTEITLGHLIAMRERLPAQYQQLPDAALYEGMLEQLIQQQVLADAAREDLSRANEIGLENEARAYLAGRVIDQAAEGDISDAELQAAYDAEYGATEPATEYNASHILVETEAEAQAILSQLQDGADFAALAREESTGPSGPNGGELGWFGTGMMVPEFENAVTALEPGELGGPVQTQFGWHVVKLNETRQQAAPELDQVRDALRQQVVSDRVDATVEGLVEGAEVERAEIEIDPALIRQTELLE</sequence>
<evidence type="ECO:0000256" key="9">
    <source>
        <dbReference type="SAM" id="SignalP"/>
    </source>
</evidence>
<protein>
    <recommendedName>
        <fullName evidence="4">Parvulin-like PPIase</fullName>
        <ecNumber evidence="3">5.2.1.8</ecNumber>
    </recommendedName>
    <alternativeName>
        <fullName evidence="6">Peptidyl-prolyl cis-trans isomerase plp</fullName>
    </alternativeName>
    <alternativeName>
        <fullName evidence="7">Rotamase plp</fullName>
    </alternativeName>
</protein>
<dbReference type="PANTHER" id="PTHR47245:SF2">
    <property type="entry name" value="PEPTIDYL-PROLYL CIS-TRANS ISOMERASE HP_0175-RELATED"/>
    <property type="match status" value="1"/>
</dbReference>
<dbReference type="EMBL" id="CP122537">
    <property type="protein sequence ID" value="WGH77212.1"/>
    <property type="molecule type" value="Genomic_DNA"/>
</dbReference>
<dbReference type="RefSeq" id="WP_279963786.1">
    <property type="nucleotide sequence ID" value="NZ_CP122537.1"/>
</dbReference>
<evidence type="ECO:0000313" key="12">
    <source>
        <dbReference type="Proteomes" id="UP001243420"/>
    </source>
</evidence>
<evidence type="ECO:0000256" key="7">
    <source>
        <dbReference type="ARBA" id="ARBA00031484"/>
    </source>
</evidence>
<keyword evidence="12" id="KW-1185">Reference proteome</keyword>
<evidence type="ECO:0000256" key="4">
    <source>
        <dbReference type="ARBA" id="ARBA00018370"/>
    </source>
</evidence>
<evidence type="ECO:0000256" key="2">
    <source>
        <dbReference type="ARBA" id="ARBA00007656"/>
    </source>
</evidence>
<evidence type="ECO:0000259" key="10">
    <source>
        <dbReference type="PROSITE" id="PS50198"/>
    </source>
</evidence>
<evidence type="ECO:0000313" key="11">
    <source>
        <dbReference type="EMBL" id="WGH77212.1"/>
    </source>
</evidence>
<dbReference type="PROSITE" id="PS01096">
    <property type="entry name" value="PPIC_PPIASE_1"/>
    <property type="match status" value="1"/>
</dbReference>
<feature type="chain" id="PRO_5045780204" description="Parvulin-like PPIase" evidence="9">
    <location>
        <begin position="21"/>
        <end position="275"/>
    </location>
</feature>
<dbReference type="SUPFAM" id="SSF54534">
    <property type="entry name" value="FKBP-like"/>
    <property type="match status" value="1"/>
</dbReference>
<keyword evidence="9" id="KW-0732">Signal</keyword>
<organism evidence="11 12">
    <name type="scientific">Jannaschia ovalis</name>
    <dbReference type="NCBI Taxonomy" id="3038773"/>
    <lineage>
        <taxon>Bacteria</taxon>
        <taxon>Pseudomonadati</taxon>
        <taxon>Pseudomonadota</taxon>
        <taxon>Alphaproteobacteria</taxon>
        <taxon>Rhodobacterales</taxon>
        <taxon>Roseobacteraceae</taxon>
        <taxon>Jannaschia</taxon>
    </lineage>
</organism>
<keyword evidence="5 8" id="KW-0697">Rotamase</keyword>
<dbReference type="InterPro" id="IPR027304">
    <property type="entry name" value="Trigger_fact/SurA_dom_sf"/>
</dbReference>
<dbReference type="InterPro" id="IPR000297">
    <property type="entry name" value="PPIase_PpiC"/>
</dbReference>
<dbReference type="InterPro" id="IPR023058">
    <property type="entry name" value="PPIase_PpiC_CS"/>
</dbReference>
<evidence type="ECO:0000256" key="3">
    <source>
        <dbReference type="ARBA" id="ARBA00013194"/>
    </source>
</evidence>
<dbReference type="Gene3D" id="1.10.8.1040">
    <property type="match status" value="1"/>
</dbReference>
<dbReference type="PROSITE" id="PS50198">
    <property type="entry name" value="PPIC_PPIASE_2"/>
    <property type="match status" value="1"/>
</dbReference>
<accession>A0ABY8L762</accession>
<reference evidence="11 12" key="1">
    <citation type="submission" date="2023-04" db="EMBL/GenBank/DDBJ databases">
        <title>Jannaschia ovalis sp. nov., a marine bacterium isolated from sea tidal flat.</title>
        <authorList>
            <person name="Kwon D.Y."/>
            <person name="Kim J.-J."/>
        </authorList>
    </citation>
    <scope>NUCLEOTIDE SEQUENCE [LARGE SCALE GENOMIC DNA]</scope>
    <source>
        <strain evidence="11 12">GRR-S6-38</strain>
    </source>
</reference>
<dbReference type="InterPro" id="IPR050245">
    <property type="entry name" value="PrsA_foldase"/>
</dbReference>
<dbReference type="GO" id="GO:0003755">
    <property type="term" value="F:peptidyl-prolyl cis-trans isomerase activity"/>
    <property type="evidence" value="ECO:0007669"/>
    <property type="project" value="UniProtKB-EC"/>
</dbReference>
<dbReference type="SUPFAM" id="SSF109998">
    <property type="entry name" value="Triger factor/SurA peptide-binding domain-like"/>
    <property type="match status" value="1"/>
</dbReference>
<dbReference type="EC" id="5.2.1.8" evidence="3"/>
<keyword evidence="8 11" id="KW-0413">Isomerase</keyword>
<proteinExistence type="inferred from homology"/>